<dbReference type="InterPro" id="IPR050490">
    <property type="entry name" value="Bact_solute-bd_prot1"/>
</dbReference>
<feature type="signal peptide" evidence="1">
    <location>
        <begin position="1"/>
        <end position="23"/>
    </location>
</feature>
<feature type="chain" id="PRO_5039672295" evidence="1">
    <location>
        <begin position="24"/>
        <end position="425"/>
    </location>
</feature>
<keyword evidence="1" id="KW-0732">Signal</keyword>
<organism evidence="2 3">
    <name type="scientific">Halanaerobium salsuginis</name>
    <dbReference type="NCBI Taxonomy" id="29563"/>
    <lineage>
        <taxon>Bacteria</taxon>
        <taxon>Bacillati</taxon>
        <taxon>Bacillota</taxon>
        <taxon>Clostridia</taxon>
        <taxon>Halanaerobiales</taxon>
        <taxon>Halanaerobiaceae</taxon>
        <taxon>Halanaerobium</taxon>
    </lineage>
</organism>
<dbReference type="Gene3D" id="3.40.190.10">
    <property type="entry name" value="Periplasmic binding protein-like II"/>
    <property type="match status" value="1"/>
</dbReference>
<dbReference type="OrthoDB" id="9768630at2"/>
<dbReference type="STRING" id="29563.SAMN02983006_01842"/>
<dbReference type="SUPFAM" id="SSF53850">
    <property type="entry name" value="Periplasmic binding protein-like II"/>
    <property type="match status" value="1"/>
</dbReference>
<evidence type="ECO:0000313" key="3">
    <source>
        <dbReference type="Proteomes" id="UP000199006"/>
    </source>
</evidence>
<name>A0A1I4JXF7_9FIRM</name>
<dbReference type="PANTHER" id="PTHR43649:SF32">
    <property type="entry name" value="SUGAR BINDING SECRETED PROTEIN"/>
    <property type="match status" value="1"/>
</dbReference>
<dbReference type="Pfam" id="PF13416">
    <property type="entry name" value="SBP_bac_8"/>
    <property type="match status" value="1"/>
</dbReference>
<evidence type="ECO:0000313" key="2">
    <source>
        <dbReference type="EMBL" id="SFL71134.1"/>
    </source>
</evidence>
<dbReference type="Proteomes" id="UP000199006">
    <property type="component" value="Unassembled WGS sequence"/>
</dbReference>
<accession>A0A1I4JXF7</accession>
<proteinExistence type="predicted"/>
<keyword evidence="3" id="KW-1185">Reference proteome</keyword>
<reference evidence="2 3" key="1">
    <citation type="submission" date="2016-10" db="EMBL/GenBank/DDBJ databases">
        <authorList>
            <person name="de Groot N.N."/>
        </authorList>
    </citation>
    <scope>NUCLEOTIDE SEQUENCE [LARGE SCALE GENOMIC DNA]</scope>
    <source>
        <strain evidence="2 3">ATCC 51327</strain>
    </source>
</reference>
<sequence>MKKKLAVLFLINILIFAFSGLTAAQSGDQVTLTVWCWDPSFNIYAMEEAAKLYRDINPDVTIKVEETAWEDIQTRLTTALSANQAATLPDIILMQDNALIKNVSTFPDAFYDLTNSAIDFSKFADYKIALTTHNGKNYGVPFDNGAAINAMRVDVLEEAGYTIDDFTDITWQEFIEKGADVRKKTGKPLLSVIAGQPDLLMVMLQSAGTWLFNDAGEVNIANNDVLKEIVDIYVELVDKGIMVQVNDWDQYISSFNSGTVAGTINGCWIIGSIVPQKSQAGDWRITNIPRLASVDGSVNYSNQGGSSWMVMANSKHPQIAADFLNKTFAGSIELYETILPSSGALATYLPAGDSEVYNMPQPFFGGQKIYSEITDYAAQVPQVNYGVYNYEARDAVGAAITKIINGQDVDKALQEAEETVKFLMW</sequence>
<dbReference type="RefSeq" id="WP_089861920.1">
    <property type="nucleotide sequence ID" value="NZ_FOTI01000026.1"/>
</dbReference>
<evidence type="ECO:0000256" key="1">
    <source>
        <dbReference type="SAM" id="SignalP"/>
    </source>
</evidence>
<dbReference type="PANTHER" id="PTHR43649">
    <property type="entry name" value="ARABINOSE-BINDING PROTEIN-RELATED"/>
    <property type="match status" value="1"/>
</dbReference>
<protein>
    <submittedName>
        <fullName evidence="2">Lactose/L-arabinose transport system substrate-binding protein</fullName>
    </submittedName>
</protein>
<dbReference type="EMBL" id="FOTI01000026">
    <property type="protein sequence ID" value="SFL71134.1"/>
    <property type="molecule type" value="Genomic_DNA"/>
</dbReference>
<dbReference type="InterPro" id="IPR006059">
    <property type="entry name" value="SBP"/>
</dbReference>
<dbReference type="AlphaFoldDB" id="A0A1I4JXF7"/>
<gene>
    <name evidence="2" type="ORF">SAMN02983006_01842</name>
</gene>